<dbReference type="PANTHER" id="PTHR33209">
    <property type="entry name" value="PROTEASE 4"/>
    <property type="match status" value="1"/>
</dbReference>
<evidence type="ECO:0000256" key="7">
    <source>
        <dbReference type="PIRSR" id="PIRSR001217-1"/>
    </source>
</evidence>
<dbReference type="InterPro" id="IPR004635">
    <property type="entry name" value="Pept_S49_SppA"/>
</dbReference>
<feature type="domain" description="Peptidase S49" evidence="8">
    <location>
        <begin position="95"/>
        <end position="243"/>
    </location>
</feature>
<dbReference type="SUPFAM" id="SSF52096">
    <property type="entry name" value="ClpP/crotonase"/>
    <property type="match status" value="2"/>
</dbReference>
<dbReference type="OrthoDB" id="9764363at2"/>
<dbReference type="NCBIfam" id="TIGR00706">
    <property type="entry name" value="SppA_dom"/>
    <property type="match status" value="1"/>
</dbReference>
<dbReference type="EMBL" id="NMVO01000016">
    <property type="protein sequence ID" value="OYO10561.1"/>
    <property type="molecule type" value="Genomic_DNA"/>
</dbReference>
<dbReference type="RefSeq" id="WP_094358370.1">
    <property type="nucleotide sequence ID" value="NZ_NMVK01000016.1"/>
</dbReference>
<dbReference type="CDD" id="cd07023">
    <property type="entry name" value="S49_Sppa_N_C"/>
    <property type="match status" value="1"/>
</dbReference>
<evidence type="ECO:0000256" key="1">
    <source>
        <dbReference type="ARBA" id="ARBA00004370"/>
    </source>
</evidence>
<evidence type="ECO:0000256" key="2">
    <source>
        <dbReference type="ARBA" id="ARBA00008683"/>
    </source>
</evidence>
<proteinExistence type="inferred from homology"/>
<keyword evidence="3" id="KW-0645">Protease</keyword>
<feature type="domain" description="Peptidase S49" evidence="8">
    <location>
        <begin position="362"/>
        <end position="510"/>
    </location>
</feature>
<dbReference type="Pfam" id="PF01343">
    <property type="entry name" value="Peptidase_S49"/>
    <property type="match status" value="2"/>
</dbReference>
<comment type="subcellular location">
    <subcellularLocation>
        <location evidence="1">Membrane</location>
    </subcellularLocation>
</comment>
<keyword evidence="10" id="KW-1185">Reference proteome</keyword>
<dbReference type="GO" id="GO:0008236">
    <property type="term" value="F:serine-type peptidase activity"/>
    <property type="evidence" value="ECO:0007669"/>
    <property type="project" value="UniProtKB-KW"/>
</dbReference>
<evidence type="ECO:0000256" key="3">
    <source>
        <dbReference type="ARBA" id="ARBA00022670"/>
    </source>
</evidence>
<comment type="caution">
    <text evidence="9">The sequence shown here is derived from an EMBL/GenBank/DDBJ whole genome shotgun (WGS) entry which is preliminary data.</text>
</comment>
<evidence type="ECO:0000313" key="10">
    <source>
        <dbReference type="Proteomes" id="UP000215896"/>
    </source>
</evidence>
<reference evidence="9 10" key="1">
    <citation type="submission" date="2017-07" db="EMBL/GenBank/DDBJ databases">
        <title>Draft whole genome sequences of clinical Proprionibacteriaceae strains.</title>
        <authorList>
            <person name="Bernier A.-M."/>
            <person name="Bernard K."/>
            <person name="Domingo M.-C."/>
        </authorList>
    </citation>
    <scope>NUCLEOTIDE SEQUENCE [LARGE SCALE GENOMIC DNA]</scope>
    <source>
        <strain evidence="9 10">NML 030167</strain>
    </source>
</reference>
<keyword evidence="5" id="KW-0720">Serine protease</keyword>
<dbReference type="PANTHER" id="PTHR33209:SF1">
    <property type="entry name" value="PEPTIDASE S49 DOMAIN-CONTAINING PROTEIN"/>
    <property type="match status" value="1"/>
</dbReference>
<comment type="similarity">
    <text evidence="2">Belongs to the peptidase S49 family.</text>
</comment>
<feature type="active site" description="Proton donor/acceptor" evidence="7">
    <location>
        <position position="163"/>
    </location>
</feature>
<dbReference type="InterPro" id="IPR004634">
    <property type="entry name" value="Pept_S49_pIV"/>
</dbReference>
<dbReference type="Proteomes" id="UP000215896">
    <property type="component" value="Unassembled WGS sequence"/>
</dbReference>
<gene>
    <name evidence="9" type="primary">sppA</name>
    <name evidence="9" type="ORF">CGZ94_16240</name>
</gene>
<dbReference type="GO" id="GO:0006465">
    <property type="term" value="P:signal peptide processing"/>
    <property type="evidence" value="ECO:0007669"/>
    <property type="project" value="InterPro"/>
</dbReference>
<dbReference type="Gene3D" id="3.90.226.10">
    <property type="entry name" value="2-enoyl-CoA Hydratase, Chain A, domain 1"/>
    <property type="match status" value="3"/>
</dbReference>
<evidence type="ECO:0000313" key="9">
    <source>
        <dbReference type="EMBL" id="OYO10561.1"/>
    </source>
</evidence>
<evidence type="ECO:0000259" key="8">
    <source>
        <dbReference type="Pfam" id="PF01343"/>
    </source>
</evidence>
<dbReference type="AlphaFoldDB" id="A0A255G4S2"/>
<evidence type="ECO:0000256" key="5">
    <source>
        <dbReference type="ARBA" id="ARBA00022825"/>
    </source>
</evidence>
<sequence>MLSDLLKTLRPKLPGQPLLLELDLPRGVVSTPADNPLQALRTRQAATMREIRDGLRRGAKDSDVAGLVVHIGASTLTSDQLDELAELIVEFGRSKPTIAWSETFGEFGNGMLGYRLATAAKEIWVQPSGAVGLHGVQLDILLLRGGLEKLGIDPEFGQRKEFKTAADQFAATEVTEANREMMQGIADSILDDTVRIVAERRNLDPEAVRLAVDNSPLTANDAQQAKLVDRIGYRDQVYAELRRRYGKQKPAANRSVDGVNQDEPELALQYANRYARHAGGPLQNFEQLLNKNKPSIGVVTLHGAIVSGISQPGANRAGSDTVSAHLREAGRDDSVKAVVLRIDSPGGSYVASDLIRREVQRLRESGKPVVASMGQVAASGGYFAAMGCDTIVANPTTLTGSIGVLAGKFVTQGLFDKIGVIREQIIAGANAGMMGGAEPFSERQWEKLDAWLDEVYADFTSKAATDRGMPLEQLEPLARGRVWTGSAAQQRGLVDTLGGMGTALDEAARRSGHERDDLTLRGVPVLPWLDQVRPPESSESFGIGAQSEPLFPGGLLTGGPEARLAALARLAGLPQPAGVLALPWQVRIG</sequence>
<organism evidence="9 10">
    <name type="scientific">Enemella evansiae</name>
    <dbReference type="NCBI Taxonomy" id="2016499"/>
    <lineage>
        <taxon>Bacteria</taxon>
        <taxon>Bacillati</taxon>
        <taxon>Actinomycetota</taxon>
        <taxon>Actinomycetes</taxon>
        <taxon>Propionibacteriales</taxon>
        <taxon>Propionibacteriaceae</taxon>
        <taxon>Enemella</taxon>
    </lineage>
</organism>
<feature type="active site" description="Nucleophile" evidence="7">
    <location>
        <position position="379"/>
    </location>
</feature>
<dbReference type="InterPro" id="IPR002142">
    <property type="entry name" value="Peptidase_S49"/>
</dbReference>
<evidence type="ECO:0000256" key="6">
    <source>
        <dbReference type="ARBA" id="ARBA00023136"/>
    </source>
</evidence>
<accession>A0A255G4S2</accession>
<protein>
    <submittedName>
        <fullName evidence="9">Signal peptide peptidase SppA</fullName>
    </submittedName>
</protein>
<evidence type="ECO:0000256" key="4">
    <source>
        <dbReference type="ARBA" id="ARBA00022801"/>
    </source>
</evidence>
<dbReference type="GO" id="GO:0016020">
    <property type="term" value="C:membrane"/>
    <property type="evidence" value="ECO:0007669"/>
    <property type="project" value="UniProtKB-SubCell"/>
</dbReference>
<dbReference type="InterPro" id="IPR047272">
    <property type="entry name" value="S49_SppA_C"/>
</dbReference>
<name>A0A255G4S2_9ACTN</name>
<keyword evidence="6" id="KW-0472">Membrane</keyword>
<dbReference type="CDD" id="cd07018">
    <property type="entry name" value="S49_SppA_67K_type"/>
    <property type="match status" value="1"/>
</dbReference>
<keyword evidence="4" id="KW-0378">Hydrolase</keyword>
<dbReference type="InterPro" id="IPR047217">
    <property type="entry name" value="S49_SppA_67K_type_N"/>
</dbReference>
<dbReference type="InterPro" id="IPR029045">
    <property type="entry name" value="ClpP/crotonase-like_dom_sf"/>
</dbReference>
<dbReference type="PIRSF" id="PIRSF001217">
    <property type="entry name" value="Protease_4_SppA"/>
    <property type="match status" value="1"/>
</dbReference>